<feature type="signal peptide" evidence="1">
    <location>
        <begin position="1"/>
        <end position="20"/>
    </location>
</feature>
<sequence length="302" mass="31845">MYIRKLLMASALVLPTAALAEMPVFSAQCLSNYVDADSTGTVRINGAPMDVARFNEKYYEARMESLTISISHEGGGRDLIVSFTGSGGANGVCTILGVGSAAAPAAPEGGADGPDHFTVSADSRLKVHSQPSTSAPTVAVLPRGMVVENLGCREAEGRSWCHIADGDASGWAAAEFLTEGTGPIRSARATPVHAGQDASHTTERVRFARGTTGTEFTDTLNVGASHRFVLGASNGQFLYARIAANGPGLSYRILNPNHTALLDEVRADMEYRGQLWQSGDHVIEVFNRGGSSQTYNVIIGIE</sequence>
<comment type="caution">
    <text evidence="3">The sequence shown here is derived from an EMBL/GenBank/DDBJ whole genome shotgun (WGS) entry which is preliminary data.</text>
</comment>
<accession>A0ABV3RKV4</accession>
<evidence type="ECO:0000313" key="4">
    <source>
        <dbReference type="Proteomes" id="UP001556098"/>
    </source>
</evidence>
<evidence type="ECO:0000313" key="3">
    <source>
        <dbReference type="EMBL" id="MEW9919529.1"/>
    </source>
</evidence>
<evidence type="ECO:0000259" key="2">
    <source>
        <dbReference type="SMART" id="SM00287"/>
    </source>
</evidence>
<feature type="domain" description="SH3b" evidence="2">
    <location>
        <begin position="114"/>
        <end position="181"/>
    </location>
</feature>
<dbReference type="Gene3D" id="2.30.30.40">
    <property type="entry name" value="SH3 Domains"/>
    <property type="match status" value="1"/>
</dbReference>
<organism evidence="3 4">
    <name type="scientific">Sulfitobacter sediminis</name>
    <dbReference type="NCBI Taxonomy" id="3234186"/>
    <lineage>
        <taxon>Bacteria</taxon>
        <taxon>Pseudomonadati</taxon>
        <taxon>Pseudomonadota</taxon>
        <taxon>Alphaproteobacteria</taxon>
        <taxon>Rhodobacterales</taxon>
        <taxon>Roseobacteraceae</taxon>
        <taxon>Sulfitobacter</taxon>
    </lineage>
</organism>
<feature type="chain" id="PRO_5045926753" evidence="1">
    <location>
        <begin position="21"/>
        <end position="302"/>
    </location>
</feature>
<dbReference type="InterPro" id="IPR003646">
    <property type="entry name" value="SH3-like_bac-type"/>
</dbReference>
<dbReference type="Gene3D" id="2.60.120.380">
    <property type="match status" value="1"/>
</dbReference>
<protein>
    <submittedName>
        <fullName evidence="3">SH3 domain-containing protein</fullName>
    </submittedName>
</protein>
<dbReference type="Pfam" id="PF08239">
    <property type="entry name" value="SH3_3"/>
    <property type="match status" value="1"/>
</dbReference>
<dbReference type="RefSeq" id="WP_367877237.1">
    <property type="nucleotide sequence ID" value="NZ_JBFNXX010000005.1"/>
</dbReference>
<name>A0ABV3RKV4_9RHOB</name>
<dbReference type="SMART" id="SM00287">
    <property type="entry name" value="SH3b"/>
    <property type="match status" value="1"/>
</dbReference>
<evidence type="ECO:0000256" key="1">
    <source>
        <dbReference type="SAM" id="SignalP"/>
    </source>
</evidence>
<dbReference type="Proteomes" id="UP001556098">
    <property type="component" value="Unassembled WGS sequence"/>
</dbReference>
<keyword evidence="1" id="KW-0732">Signal</keyword>
<keyword evidence="4" id="KW-1185">Reference proteome</keyword>
<dbReference type="EMBL" id="JBFNXX010000005">
    <property type="protein sequence ID" value="MEW9919529.1"/>
    <property type="molecule type" value="Genomic_DNA"/>
</dbReference>
<reference evidence="3 4" key="1">
    <citation type="submission" date="2024-07" db="EMBL/GenBank/DDBJ databases">
        <title>Marimonas sp.nov., isolated from tidal-flat sediment.</title>
        <authorList>
            <person name="Jayan J.N."/>
            <person name="Lee S.S."/>
        </authorList>
    </citation>
    <scope>NUCLEOTIDE SEQUENCE [LARGE SCALE GENOMIC DNA]</scope>
    <source>
        <strain evidence="3 4">MJW-29</strain>
    </source>
</reference>
<gene>
    <name evidence="3" type="ORF">AB2B41_07940</name>
</gene>
<proteinExistence type="predicted"/>